<dbReference type="InterPro" id="IPR003018">
    <property type="entry name" value="GAF"/>
</dbReference>
<dbReference type="PANTHER" id="PTHR21021">
    <property type="entry name" value="GAF/PUTATIVE CYTOSKELETAL PROTEIN"/>
    <property type="match status" value="1"/>
</dbReference>
<dbReference type="PROSITE" id="PS01320">
    <property type="entry name" value="UPF0067"/>
    <property type="match status" value="1"/>
</dbReference>
<evidence type="ECO:0000259" key="2">
    <source>
        <dbReference type="SMART" id="SM00065"/>
    </source>
</evidence>
<accession>A0A7X3ILG9</accession>
<comment type="similarity">
    <text evidence="1">Belongs to the free Met sulfoxide reductase family.</text>
</comment>
<dbReference type="AlphaFoldDB" id="A0A7X3ILG9"/>
<dbReference type="GO" id="GO:0033745">
    <property type="term" value="F:L-methionine-(R)-S-oxide reductase activity"/>
    <property type="evidence" value="ECO:0007669"/>
    <property type="project" value="TreeGrafter"/>
</dbReference>
<dbReference type="EMBL" id="WUBI01000003">
    <property type="protein sequence ID" value="MWV45626.1"/>
    <property type="molecule type" value="Genomic_DNA"/>
</dbReference>
<feature type="domain" description="GAF" evidence="2">
    <location>
        <begin position="10"/>
        <end position="158"/>
    </location>
</feature>
<name>A0A7X3ILG9_9BACL</name>
<dbReference type="Proteomes" id="UP000460318">
    <property type="component" value="Unassembled WGS sequence"/>
</dbReference>
<dbReference type="RefSeq" id="WP_160499231.1">
    <property type="nucleotide sequence ID" value="NZ_WUBI01000003.1"/>
</dbReference>
<sequence length="159" mass="17638">MFQALPYEGNRSEQFSSVLEQLKSLIHDEPSSIANLANASALLNSFLPDINWVGFYLYDGQELVLGPFQGLPACIRIPLNRGVCGTAASERRTLVVDDVHEFPGHIACDAASNSEIVIPLIKNEQLLGVLDIDSPLKGRFDHDEQQFLEQFARIISEKL</sequence>
<dbReference type="PANTHER" id="PTHR21021:SF15">
    <property type="entry name" value="FREE METHIONINE-R-SULFOXIDE REDUCTASE"/>
    <property type="match status" value="1"/>
</dbReference>
<dbReference type="GO" id="GO:0005829">
    <property type="term" value="C:cytosol"/>
    <property type="evidence" value="ECO:0007669"/>
    <property type="project" value="TreeGrafter"/>
</dbReference>
<reference evidence="3 4" key="1">
    <citation type="submission" date="2019-12" db="EMBL/GenBank/DDBJ databases">
        <title>Paenibacillus sp. nov., an endophytic bacterium isolated from the stem of Dendrobium.</title>
        <authorList>
            <person name="Zhao R."/>
        </authorList>
    </citation>
    <scope>NUCLEOTIDE SEQUENCE [LARGE SCALE GENOMIC DNA]</scope>
    <source>
        <strain evidence="3 4">HJL G12</strain>
    </source>
</reference>
<evidence type="ECO:0000313" key="4">
    <source>
        <dbReference type="Proteomes" id="UP000460318"/>
    </source>
</evidence>
<keyword evidence="4" id="KW-1185">Reference proteome</keyword>
<dbReference type="SMART" id="SM00065">
    <property type="entry name" value="GAF"/>
    <property type="match status" value="1"/>
</dbReference>
<gene>
    <name evidence="3" type="ORF">GRF59_18595</name>
</gene>
<dbReference type="SUPFAM" id="SSF55781">
    <property type="entry name" value="GAF domain-like"/>
    <property type="match status" value="1"/>
</dbReference>
<dbReference type="Pfam" id="PF01590">
    <property type="entry name" value="GAF"/>
    <property type="match status" value="1"/>
</dbReference>
<comment type="caution">
    <text evidence="3">The sequence shown here is derived from an EMBL/GenBank/DDBJ whole genome shotgun (WGS) entry which is preliminary data.</text>
</comment>
<dbReference type="InterPro" id="IPR029016">
    <property type="entry name" value="GAF-like_dom_sf"/>
</dbReference>
<proteinExistence type="inferred from homology"/>
<protein>
    <submittedName>
        <fullName evidence="3">GAF domain-containing protein</fullName>
    </submittedName>
</protein>
<dbReference type="Gene3D" id="3.30.450.40">
    <property type="match status" value="1"/>
</dbReference>
<dbReference type="InterPro" id="IPR000614">
    <property type="entry name" value="FRMsr_CS"/>
</dbReference>
<dbReference type="FunFam" id="3.30.450.40:FF:000008">
    <property type="entry name" value="GAF domain-containing proteins"/>
    <property type="match status" value="1"/>
</dbReference>
<evidence type="ECO:0000313" key="3">
    <source>
        <dbReference type="EMBL" id="MWV45626.1"/>
    </source>
</evidence>
<dbReference type="InterPro" id="IPR051330">
    <property type="entry name" value="Phosphatase_reg/MetRdx"/>
</dbReference>
<organism evidence="3 4">
    <name type="scientific">Paenibacillus dendrobii</name>
    <dbReference type="NCBI Taxonomy" id="2691084"/>
    <lineage>
        <taxon>Bacteria</taxon>
        <taxon>Bacillati</taxon>
        <taxon>Bacillota</taxon>
        <taxon>Bacilli</taxon>
        <taxon>Bacillales</taxon>
        <taxon>Paenibacillaceae</taxon>
        <taxon>Paenibacillus</taxon>
    </lineage>
</organism>
<evidence type="ECO:0000256" key="1">
    <source>
        <dbReference type="ARBA" id="ARBA00038454"/>
    </source>
</evidence>